<dbReference type="PANTHER" id="PTHR14859">
    <property type="entry name" value="CALCOFLUOR WHITE HYPERSENSITIVE PROTEIN PRECURSOR"/>
    <property type="match status" value="1"/>
</dbReference>
<keyword evidence="1" id="KW-0378">Hydrolase</keyword>
<proteinExistence type="predicted"/>
<dbReference type="SUPFAM" id="SSF56219">
    <property type="entry name" value="DNase I-like"/>
    <property type="match status" value="1"/>
</dbReference>
<keyword evidence="1" id="KW-0255">Endonuclease</keyword>
<dbReference type="EMBL" id="JACOIJ010000020">
    <property type="protein sequence ID" value="MBD1430070.1"/>
    <property type="molecule type" value="Genomic_DNA"/>
</dbReference>
<dbReference type="InterPro" id="IPR036691">
    <property type="entry name" value="Endo/exonu/phosph_ase_sf"/>
</dbReference>
<name>A0ABR7YFK8_9SPHI</name>
<evidence type="ECO:0000313" key="2">
    <source>
        <dbReference type="Proteomes" id="UP000651271"/>
    </source>
</evidence>
<gene>
    <name evidence="1" type="ORF">H8B04_10920</name>
</gene>
<sequence>MKSMRKLFIVFFVFLIGFGFNSCQKTYEPGDWSELPEYPTEDDDEYTGPTKTLKIMSINMNLASTPANFPKMVDIAKAYNPDLLLLRQCDSKTTRANSVDRPQVIADELGMEVYMKGRSYQNGLFGNALLSKFPIKETFGLDLTIGTAGEQRMFAMIKVEIEEGLEIYFAGTELETIAADRRPQVIDILRVTGELTLPLIFAGNFNEQQASPGDALSYLSGTFSFACPVAGCAFNAPKAGPTGTYDYITFQDPGKQLIVSKNLEPFRVPETANTFFPTTAEIKVKLAP</sequence>
<dbReference type="PANTHER" id="PTHR14859:SF15">
    <property type="entry name" value="ENDONUCLEASE_EXONUCLEASE_PHOSPHATASE DOMAIN-CONTAINING PROTEIN"/>
    <property type="match status" value="1"/>
</dbReference>
<organism evidence="1 2">
    <name type="scientific">Sphingobacterium litopenaei</name>
    <dbReference type="NCBI Taxonomy" id="2763500"/>
    <lineage>
        <taxon>Bacteria</taxon>
        <taxon>Pseudomonadati</taxon>
        <taxon>Bacteroidota</taxon>
        <taxon>Sphingobacteriia</taxon>
        <taxon>Sphingobacteriales</taxon>
        <taxon>Sphingobacteriaceae</taxon>
        <taxon>Sphingobacterium</taxon>
    </lineage>
</organism>
<dbReference type="InterPro" id="IPR051916">
    <property type="entry name" value="GPI-anchor_lipid_remodeler"/>
</dbReference>
<evidence type="ECO:0000313" key="1">
    <source>
        <dbReference type="EMBL" id="MBD1430070.1"/>
    </source>
</evidence>
<dbReference type="Gene3D" id="3.60.10.10">
    <property type="entry name" value="Endonuclease/exonuclease/phosphatase"/>
    <property type="match status" value="1"/>
</dbReference>
<keyword evidence="1" id="KW-0540">Nuclease</keyword>
<dbReference type="Proteomes" id="UP000651271">
    <property type="component" value="Unassembled WGS sequence"/>
</dbReference>
<accession>A0ABR7YFK8</accession>
<keyword evidence="2" id="KW-1185">Reference proteome</keyword>
<dbReference type="GO" id="GO:0004519">
    <property type="term" value="F:endonuclease activity"/>
    <property type="evidence" value="ECO:0007669"/>
    <property type="project" value="UniProtKB-KW"/>
</dbReference>
<reference evidence="1 2" key="1">
    <citation type="submission" date="2020-08" db="EMBL/GenBank/DDBJ databases">
        <title>Sphingobacterium sp. DN04309 isolated from aquaculture water.</title>
        <authorList>
            <person name="Zhang M."/>
        </authorList>
    </citation>
    <scope>NUCLEOTIDE SEQUENCE [LARGE SCALE GENOMIC DNA]</scope>
    <source>
        <strain evidence="1 2">DN04309</strain>
    </source>
</reference>
<protein>
    <submittedName>
        <fullName evidence="1">Endonuclease/exonuclease/phosphatase family protein</fullName>
    </submittedName>
</protein>
<comment type="caution">
    <text evidence="1">The sequence shown here is derived from an EMBL/GenBank/DDBJ whole genome shotgun (WGS) entry which is preliminary data.</text>
</comment>